<evidence type="ECO:0000313" key="3">
    <source>
        <dbReference type="Proteomes" id="UP000245711"/>
    </source>
</evidence>
<keyword evidence="1" id="KW-0812">Transmembrane</keyword>
<feature type="transmembrane region" description="Helical" evidence="1">
    <location>
        <begin position="6"/>
        <end position="24"/>
    </location>
</feature>
<geneLocation type="plasmid" evidence="3">
    <name>prb29</name>
</geneLocation>
<dbReference type="AlphaFoldDB" id="A0A2S2C7M4"/>
<evidence type="ECO:0000313" key="2">
    <source>
        <dbReference type="EMBL" id="AWK76824.1"/>
    </source>
</evidence>
<dbReference type="OrthoDB" id="5193129at2"/>
<accession>A0A2S2C7M4</accession>
<gene>
    <name evidence="2" type="ORF">CBI38_36075</name>
</gene>
<protein>
    <submittedName>
        <fullName evidence="2">Uncharacterized protein</fullName>
    </submittedName>
</protein>
<sequence length="62" mass="6929">MGLMPFAVVILACPIGMAAMIWLMSRGKNKDHGTSSAERQMARLRSEIHRLNAEHAAQPRNR</sequence>
<dbReference type="Proteomes" id="UP000245711">
    <property type="component" value="Plasmid pRB29"/>
</dbReference>
<dbReference type="RefSeq" id="WP_109336243.1">
    <property type="nucleotide sequence ID" value="NZ_CP021356.1"/>
</dbReference>
<evidence type="ECO:0000256" key="1">
    <source>
        <dbReference type="SAM" id="Phobius"/>
    </source>
</evidence>
<dbReference type="KEGG" id="roz:CBI38_36075"/>
<organism evidence="2 3">
    <name type="scientific">Rhodococcus oxybenzonivorans</name>
    <dbReference type="NCBI Taxonomy" id="1990687"/>
    <lineage>
        <taxon>Bacteria</taxon>
        <taxon>Bacillati</taxon>
        <taxon>Actinomycetota</taxon>
        <taxon>Actinomycetes</taxon>
        <taxon>Mycobacteriales</taxon>
        <taxon>Nocardiaceae</taxon>
        <taxon>Rhodococcus</taxon>
    </lineage>
</organism>
<keyword evidence="1" id="KW-0472">Membrane</keyword>
<proteinExistence type="predicted"/>
<reference evidence="2 3" key="1">
    <citation type="submission" date="2017-05" db="EMBL/GenBank/DDBJ databases">
        <title>Isolation of Rhodococcus sp. S2-17 biodegrading of BP-3.</title>
        <authorList>
            <person name="Lee Y."/>
            <person name="Kim K.H."/>
            <person name="Chun B.H."/>
            <person name="Jung H.S."/>
            <person name="Jeon C.O."/>
        </authorList>
    </citation>
    <scope>NUCLEOTIDE SEQUENCE [LARGE SCALE GENOMIC DNA]</scope>
    <source>
        <strain evidence="2 3">S2-17</strain>
        <plasmid evidence="3">prb29</plasmid>
    </source>
</reference>
<keyword evidence="2" id="KW-0614">Plasmid</keyword>
<name>A0A2S2C7M4_9NOCA</name>
<dbReference type="EMBL" id="CP021356">
    <property type="protein sequence ID" value="AWK76824.1"/>
    <property type="molecule type" value="Genomic_DNA"/>
</dbReference>
<keyword evidence="1" id="KW-1133">Transmembrane helix</keyword>
<keyword evidence="3" id="KW-1185">Reference proteome</keyword>